<evidence type="ECO:0000313" key="7">
    <source>
        <dbReference type="Proteomes" id="UP001501358"/>
    </source>
</evidence>
<dbReference type="PANTHER" id="PTHR43776:SF7">
    <property type="entry name" value="D,D-DIPEPTIDE TRANSPORT ATP-BINDING PROTEIN DDPF-RELATED"/>
    <property type="match status" value="1"/>
</dbReference>
<evidence type="ECO:0000256" key="1">
    <source>
        <dbReference type="ARBA" id="ARBA00005417"/>
    </source>
</evidence>
<keyword evidence="4" id="KW-0067">ATP-binding</keyword>
<evidence type="ECO:0000256" key="5">
    <source>
        <dbReference type="SAM" id="MobiDB-lite"/>
    </source>
</evidence>
<dbReference type="InterPro" id="IPR027417">
    <property type="entry name" value="P-loop_NTPase"/>
</dbReference>
<organism evidence="6 7">
    <name type="scientific">Streptomyces thermolineatus</name>
    <dbReference type="NCBI Taxonomy" id="44033"/>
    <lineage>
        <taxon>Bacteria</taxon>
        <taxon>Bacillati</taxon>
        <taxon>Actinomycetota</taxon>
        <taxon>Actinomycetes</taxon>
        <taxon>Kitasatosporales</taxon>
        <taxon>Streptomycetaceae</taxon>
        <taxon>Streptomyces</taxon>
    </lineage>
</organism>
<accession>A0ABN3L9E8</accession>
<protein>
    <submittedName>
        <fullName evidence="6">Uncharacterized protein</fullName>
    </submittedName>
</protein>
<evidence type="ECO:0000256" key="2">
    <source>
        <dbReference type="ARBA" id="ARBA00022448"/>
    </source>
</evidence>
<dbReference type="InterPro" id="IPR050319">
    <property type="entry name" value="ABC_transp_ATP-bind"/>
</dbReference>
<proteinExistence type="inferred from homology"/>
<sequence length="101" mass="10829">MIFQDPYASLNPWRTVARIVSESLLIQGSSVAAARRRAAEPLDLVGPDPEHLDRHPHQPSGGQAQRIGIARAPATGPRSSSPSSPSPRSTSPCRPRFPENG</sequence>
<feature type="compositionally biased region" description="Low complexity" evidence="5">
    <location>
        <begin position="77"/>
        <end position="94"/>
    </location>
</feature>
<evidence type="ECO:0000256" key="3">
    <source>
        <dbReference type="ARBA" id="ARBA00022741"/>
    </source>
</evidence>
<dbReference type="Proteomes" id="UP001501358">
    <property type="component" value="Unassembled WGS sequence"/>
</dbReference>
<reference evidence="6 7" key="1">
    <citation type="journal article" date="2019" name="Int. J. Syst. Evol. Microbiol.">
        <title>The Global Catalogue of Microorganisms (GCM) 10K type strain sequencing project: providing services to taxonomists for standard genome sequencing and annotation.</title>
        <authorList>
            <consortium name="The Broad Institute Genomics Platform"/>
            <consortium name="The Broad Institute Genome Sequencing Center for Infectious Disease"/>
            <person name="Wu L."/>
            <person name="Ma J."/>
        </authorList>
    </citation>
    <scope>NUCLEOTIDE SEQUENCE [LARGE SCALE GENOMIC DNA]</scope>
    <source>
        <strain evidence="6 7">JCM 6307</strain>
    </source>
</reference>
<keyword evidence="3" id="KW-0547">Nucleotide-binding</keyword>
<dbReference type="EMBL" id="BAAATA010000006">
    <property type="protein sequence ID" value="GAA2480198.1"/>
    <property type="molecule type" value="Genomic_DNA"/>
</dbReference>
<keyword evidence="2" id="KW-0813">Transport</keyword>
<comment type="similarity">
    <text evidence="1">Belongs to the ABC transporter superfamily.</text>
</comment>
<name>A0ABN3L9E8_9ACTN</name>
<comment type="caution">
    <text evidence="6">The sequence shown here is derived from an EMBL/GenBank/DDBJ whole genome shotgun (WGS) entry which is preliminary data.</text>
</comment>
<dbReference type="Gene3D" id="3.40.50.300">
    <property type="entry name" value="P-loop containing nucleotide triphosphate hydrolases"/>
    <property type="match status" value="1"/>
</dbReference>
<evidence type="ECO:0000256" key="4">
    <source>
        <dbReference type="ARBA" id="ARBA00022840"/>
    </source>
</evidence>
<feature type="region of interest" description="Disordered" evidence="5">
    <location>
        <begin position="30"/>
        <end position="101"/>
    </location>
</feature>
<gene>
    <name evidence="6" type="ORF">GCM10010406_15540</name>
</gene>
<evidence type="ECO:0000313" key="6">
    <source>
        <dbReference type="EMBL" id="GAA2480198.1"/>
    </source>
</evidence>
<keyword evidence="7" id="KW-1185">Reference proteome</keyword>
<dbReference type="PANTHER" id="PTHR43776">
    <property type="entry name" value="TRANSPORT ATP-BINDING PROTEIN"/>
    <property type="match status" value="1"/>
</dbReference>
<dbReference type="SUPFAM" id="SSF52540">
    <property type="entry name" value="P-loop containing nucleoside triphosphate hydrolases"/>
    <property type="match status" value="1"/>
</dbReference>